<name>A0A358DZ44_9ALTE</name>
<dbReference type="InterPro" id="IPR007973">
    <property type="entry name" value="Pilus_assembly_TraE"/>
</dbReference>
<accession>A0A358DZ44</accession>
<keyword evidence="1" id="KW-0472">Membrane</keyword>
<sequence>MSDKKKLGTGQGAASPFMQASSNVFGQNRLLKIMMAFMVIGVWMIYTSVQDFKTHQKTIVYPGGQRPPYEISNYSANDTYLFDMANYIVYLVGNFSPTNVDDRLNILIGLFAEQNYPRYQEHFKKLANEVKRFKNISHSAELAYPDPIFLRENQLRIRMKKSKVVGSTVKPPVVNYLIVNYQIVDGRFQIIDLKELTQEEFSEVQKNEE</sequence>
<dbReference type="EMBL" id="DONK01000137">
    <property type="protein sequence ID" value="HBU51488.1"/>
    <property type="molecule type" value="Genomic_DNA"/>
</dbReference>
<protein>
    <recommendedName>
        <fullName evidence="4">Type IV conjugative transfer system protein TraE</fullName>
    </recommendedName>
</protein>
<organism evidence="2 3">
    <name type="scientific">Alteromonas australica</name>
    <dbReference type="NCBI Taxonomy" id="589873"/>
    <lineage>
        <taxon>Bacteria</taxon>
        <taxon>Pseudomonadati</taxon>
        <taxon>Pseudomonadota</taxon>
        <taxon>Gammaproteobacteria</taxon>
        <taxon>Alteromonadales</taxon>
        <taxon>Alteromonadaceae</taxon>
        <taxon>Alteromonas/Salinimonas group</taxon>
        <taxon>Alteromonas</taxon>
    </lineage>
</organism>
<dbReference type="AlphaFoldDB" id="A0A358DZ44"/>
<dbReference type="RefSeq" id="WP_273016210.1">
    <property type="nucleotide sequence ID" value="NZ_CALBIY010000041.1"/>
</dbReference>
<gene>
    <name evidence="2" type="ORF">DEB45_09515</name>
</gene>
<keyword evidence="1" id="KW-0812">Transmembrane</keyword>
<dbReference type="Pfam" id="PF05309">
    <property type="entry name" value="TraE"/>
    <property type="match status" value="1"/>
</dbReference>
<proteinExistence type="predicted"/>
<keyword evidence="1" id="KW-1133">Transmembrane helix</keyword>
<evidence type="ECO:0008006" key="4">
    <source>
        <dbReference type="Google" id="ProtNLM"/>
    </source>
</evidence>
<dbReference type="Proteomes" id="UP000264779">
    <property type="component" value="Unassembled WGS sequence"/>
</dbReference>
<evidence type="ECO:0000313" key="2">
    <source>
        <dbReference type="EMBL" id="HBU51488.1"/>
    </source>
</evidence>
<comment type="caution">
    <text evidence="2">The sequence shown here is derived from an EMBL/GenBank/DDBJ whole genome shotgun (WGS) entry which is preliminary data.</text>
</comment>
<evidence type="ECO:0000256" key="1">
    <source>
        <dbReference type="SAM" id="Phobius"/>
    </source>
</evidence>
<evidence type="ECO:0000313" key="3">
    <source>
        <dbReference type="Proteomes" id="UP000264779"/>
    </source>
</evidence>
<feature type="transmembrane region" description="Helical" evidence="1">
    <location>
        <begin position="30"/>
        <end position="49"/>
    </location>
</feature>
<reference evidence="2 3" key="1">
    <citation type="journal article" date="2018" name="Nat. Biotechnol.">
        <title>A standardized bacterial taxonomy based on genome phylogeny substantially revises the tree of life.</title>
        <authorList>
            <person name="Parks D.H."/>
            <person name="Chuvochina M."/>
            <person name="Waite D.W."/>
            <person name="Rinke C."/>
            <person name="Skarshewski A."/>
            <person name="Chaumeil P.A."/>
            <person name="Hugenholtz P."/>
        </authorList>
    </citation>
    <scope>NUCLEOTIDE SEQUENCE [LARGE SCALE GENOMIC DNA]</scope>
    <source>
        <strain evidence="2">UBA11621</strain>
    </source>
</reference>